<dbReference type="AlphaFoldDB" id="A0A645ADB7"/>
<accession>A0A645ADB7</accession>
<organism evidence="1">
    <name type="scientific">bioreactor metagenome</name>
    <dbReference type="NCBI Taxonomy" id="1076179"/>
    <lineage>
        <taxon>unclassified sequences</taxon>
        <taxon>metagenomes</taxon>
        <taxon>ecological metagenomes</taxon>
    </lineage>
</organism>
<reference evidence="1" key="1">
    <citation type="submission" date="2019-08" db="EMBL/GenBank/DDBJ databases">
        <authorList>
            <person name="Kucharzyk K."/>
            <person name="Murdoch R.W."/>
            <person name="Higgins S."/>
            <person name="Loffler F."/>
        </authorList>
    </citation>
    <scope>NUCLEOTIDE SEQUENCE</scope>
</reference>
<sequence>MFRRHERQQKRAHLFLKRKIADIPLHVKETRIDAQHIPIHGGYPLTKRDRGDCPRGVFPDAGQGNQRIIAIRHYSAESRDDFTCCFFQISCAAIVAQTFPELVQAVVVYVCQRVHIRQLAQKPLVIRNHGGNARLLQHDFTDPDGVPIPRPAPGQIPRIVLVPVE</sequence>
<proteinExistence type="predicted"/>
<protein>
    <submittedName>
        <fullName evidence="1">Uncharacterized protein</fullName>
    </submittedName>
</protein>
<comment type="caution">
    <text evidence="1">The sequence shown here is derived from an EMBL/GenBank/DDBJ whole genome shotgun (WGS) entry which is preliminary data.</text>
</comment>
<evidence type="ECO:0000313" key="1">
    <source>
        <dbReference type="EMBL" id="MPM51160.1"/>
    </source>
</evidence>
<gene>
    <name evidence="1" type="ORF">SDC9_97907</name>
</gene>
<dbReference type="EMBL" id="VSSQ01013289">
    <property type="protein sequence ID" value="MPM51160.1"/>
    <property type="molecule type" value="Genomic_DNA"/>
</dbReference>
<name>A0A645ADB7_9ZZZZ</name>